<dbReference type="Pfam" id="PF18395">
    <property type="entry name" value="Cas3_C"/>
    <property type="match status" value="1"/>
</dbReference>
<dbReference type="Pfam" id="PF18019">
    <property type="entry name" value="Cas3_HD"/>
    <property type="match status" value="1"/>
</dbReference>
<dbReference type="Gene3D" id="3.40.50.300">
    <property type="entry name" value="P-loop containing nucleotide triphosphate hydrolases"/>
    <property type="match status" value="2"/>
</dbReference>
<dbReference type="SUPFAM" id="SSF52540">
    <property type="entry name" value="P-loop containing nucleoside triphosphate hydrolases"/>
    <property type="match status" value="1"/>
</dbReference>
<keyword evidence="7" id="KW-0347">Helicase</keyword>
<dbReference type="InterPro" id="IPR041372">
    <property type="entry name" value="Cas3_C"/>
</dbReference>
<evidence type="ECO:0000256" key="6">
    <source>
        <dbReference type="ARBA" id="ARBA00022801"/>
    </source>
</evidence>
<protein>
    <submittedName>
        <fullName evidence="11">CRISPR-associated helicase/endonuclease Cas3</fullName>
    </submittedName>
</protein>
<accession>A0A2W2CGR1</accession>
<dbReference type="InterPro" id="IPR054712">
    <property type="entry name" value="Cas3-like_dom"/>
</dbReference>
<evidence type="ECO:0000256" key="8">
    <source>
        <dbReference type="ARBA" id="ARBA00022840"/>
    </source>
</evidence>
<dbReference type="GO" id="GO:0051607">
    <property type="term" value="P:defense response to virus"/>
    <property type="evidence" value="ECO:0007669"/>
    <property type="project" value="UniProtKB-KW"/>
</dbReference>
<dbReference type="Pfam" id="PF22590">
    <property type="entry name" value="Cas3-like_C_2"/>
    <property type="match status" value="1"/>
</dbReference>
<evidence type="ECO:0000256" key="3">
    <source>
        <dbReference type="ARBA" id="ARBA00022722"/>
    </source>
</evidence>
<feature type="domain" description="HD Cas3-type" evidence="10">
    <location>
        <begin position="21"/>
        <end position="223"/>
    </location>
</feature>
<dbReference type="InterPro" id="IPR006483">
    <property type="entry name" value="CRISPR-assoc_Cas3_HD"/>
</dbReference>
<dbReference type="EMBL" id="POTX01000070">
    <property type="protein sequence ID" value="PZF97040.1"/>
    <property type="molecule type" value="Genomic_DNA"/>
</dbReference>
<keyword evidence="3" id="KW-0540">Nuclease</keyword>
<dbReference type="GO" id="GO:0046872">
    <property type="term" value="F:metal ion binding"/>
    <property type="evidence" value="ECO:0007669"/>
    <property type="project" value="UniProtKB-KW"/>
</dbReference>
<dbReference type="AlphaFoldDB" id="A0A2W2CGR1"/>
<evidence type="ECO:0000313" key="12">
    <source>
        <dbReference type="Proteomes" id="UP000248627"/>
    </source>
</evidence>
<keyword evidence="5" id="KW-0547">Nucleotide-binding</keyword>
<keyword evidence="12" id="KW-1185">Reference proteome</keyword>
<keyword evidence="4" id="KW-0479">Metal-binding</keyword>
<dbReference type="NCBIfam" id="TIGR01596">
    <property type="entry name" value="cas3_HD"/>
    <property type="match status" value="1"/>
</dbReference>
<dbReference type="PANTHER" id="PTHR47959">
    <property type="entry name" value="ATP-DEPENDENT RNA HELICASE RHLE-RELATED"/>
    <property type="match status" value="1"/>
</dbReference>
<dbReference type="InterPro" id="IPR050079">
    <property type="entry name" value="DEAD_box_RNA_helicase"/>
</dbReference>
<name>A0A2W2CGR1_9ACTN</name>
<evidence type="ECO:0000256" key="9">
    <source>
        <dbReference type="ARBA" id="ARBA00023118"/>
    </source>
</evidence>
<organism evidence="11 12">
    <name type="scientific">Micromonospora endophytica</name>
    <dbReference type="NCBI Taxonomy" id="515350"/>
    <lineage>
        <taxon>Bacteria</taxon>
        <taxon>Bacillati</taxon>
        <taxon>Actinomycetota</taxon>
        <taxon>Actinomycetes</taxon>
        <taxon>Micromonosporales</taxon>
        <taxon>Micromonosporaceae</taxon>
        <taxon>Micromonospora</taxon>
    </lineage>
</organism>
<evidence type="ECO:0000256" key="7">
    <source>
        <dbReference type="ARBA" id="ARBA00022806"/>
    </source>
</evidence>
<dbReference type="GO" id="GO:0005829">
    <property type="term" value="C:cytosol"/>
    <property type="evidence" value="ECO:0007669"/>
    <property type="project" value="TreeGrafter"/>
</dbReference>
<dbReference type="OrthoDB" id="9810236at2"/>
<dbReference type="CDD" id="cd17930">
    <property type="entry name" value="DEXHc_cas3"/>
    <property type="match status" value="1"/>
</dbReference>
<comment type="caution">
    <text evidence="11">The sequence shown here is derived from an EMBL/GenBank/DDBJ whole genome shotgun (WGS) entry which is preliminary data.</text>
</comment>
<dbReference type="GO" id="GO:0005524">
    <property type="term" value="F:ATP binding"/>
    <property type="evidence" value="ECO:0007669"/>
    <property type="project" value="UniProtKB-KW"/>
</dbReference>
<dbReference type="InterPro" id="IPR038257">
    <property type="entry name" value="CRISPR-assoc_Cas3_HD_sf"/>
</dbReference>
<comment type="similarity">
    <text evidence="2">In the central section; belongs to the CRISPR-associated helicase Cas3 family.</text>
</comment>
<dbReference type="Proteomes" id="UP000248627">
    <property type="component" value="Unassembled WGS sequence"/>
</dbReference>
<dbReference type="GO" id="GO:0003724">
    <property type="term" value="F:RNA helicase activity"/>
    <property type="evidence" value="ECO:0007669"/>
    <property type="project" value="TreeGrafter"/>
</dbReference>
<evidence type="ECO:0000259" key="10">
    <source>
        <dbReference type="PROSITE" id="PS51643"/>
    </source>
</evidence>
<evidence type="ECO:0000313" key="11">
    <source>
        <dbReference type="EMBL" id="PZF97040.1"/>
    </source>
</evidence>
<dbReference type="NCBIfam" id="TIGR01587">
    <property type="entry name" value="cas3_core"/>
    <property type="match status" value="1"/>
</dbReference>
<evidence type="ECO:0000256" key="4">
    <source>
        <dbReference type="ARBA" id="ARBA00022723"/>
    </source>
</evidence>
<proteinExistence type="inferred from homology"/>
<dbReference type="GO" id="GO:0016787">
    <property type="term" value="F:hydrolase activity"/>
    <property type="evidence" value="ECO:0007669"/>
    <property type="project" value="UniProtKB-KW"/>
</dbReference>
<dbReference type="RefSeq" id="WP_111243518.1">
    <property type="nucleotide sequence ID" value="NZ_POTX01000070.1"/>
</dbReference>
<keyword evidence="11" id="KW-0255">Endonuclease</keyword>
<evidence type="ECO:0000256" key="5">
    <source>
        <dbReference type="ARBA" id="ARBA00022741"/>
    </source>
</evidence>
<dbReference type="PROSITE" id="PS51643">
    <property type="entry name" value="HD_CAS3"/>
    <property type="match status" value="1"/>
</dbReference>
<dbReference type="PANTHER" id="PTHR47959:SF16">
    <property type="entry name" value="CRISPR-ASSOCIATED NUCLEASE_HELICASE CAS3-RELATED"/>
    <property type="match status" value="1"/>
</dbReference>
<keyword evidence="8" id="KW-0067">ATP-binding</keyword>
<dbReference type="CDD" id="cd09641">
    <property type="entry name" value="Cas3''_I"/>
    <property type="match status" value="1"/>
</dbReference>
<dbReference type="InterPro" id="IPR006474">
    <property type="entry name" value="Helicase_Cas3_CRISPR-ass_core"/>
</dbReference>
<sequence>MTDQHGLSERARLVWGKTNRDRGFWLPLYRHLADSADVAGLLWDVWLPAAVRTRIAAALPGGADDGRRLVCWLAGIHDIGKATPAFAWQVKHLRVAMADAGFDFDQQVETNRLCAPHGPAGHLALIDWLTAAHGWSRSQAGAYAVVVGGHHGVPPTDADLLCIRDRPYLLGVDGHWPEVRAELLRWMSQRTDTTDRLPAWREVALPQPVQVLLTAIVIVADWIASNDDYFPYGYRQEDAPDRLARAWEELDLPIPWRPVGVEGLDTGDLFARRFEMPAGAQPYPVQVAVVEQARTMPLPGLLIVEAPMGEGKTEAALAAVEILARRSGAGGCFLALPTRATGDAMFSRVLTWLSRLPDADRDRGARDAALAHGKAMLNDEYSRLYRGGLPSAIAEDEGGTETAVHGWLAGRKRKMLTSFVVGTVDQLLFAALQARHVALRHLGLAGKVVVIDEAHAYDVYMSRYLDRALEWLAAHGVPVVILSATLPAARRAGMMRAYDDGRLGVRRAASRPRRWSRDGGRDTTADSYQSLLDDLRYPLLSVSGVDRQPVTVECAASGRSLDVRLERVDDDLGGLAARLRAELVDGGCVLVIRNTVARVLEAAAELRKHLGPEVAVTVAHSRFMAADRAVKDAWLRDTFGSPAHLAKLGRSRPACHVVVASQVAEQSLDIDFDLLVTDLAPVDLILQRVGRLHRHQRSGRPARLVRPRCLLTGADWSTEPPTPVDGSTRVYERFTLLRAAAVLLPQIDGNAHLRLPQGIAPLVQAAYGTEPVGPESWHPVVAEAAVTAQRHEEAAGERAKTFRIGAVRQPGTSLVGWLNASVGDTETAGGNERRGRAHVRDDSAEALEVLILVRRGDELVTPPWLDEGGGVVVPTDFAPSRKVARTMLRCALPLPRAITANGGIDRIIAELESRNAFAAWEKDAMLGGELILDLDEQGRSRLTDFALTYDQFSGLRVERVDRRPG</sequence>
<dbReference type="InterPro" id="IPR027417">
    <property type="entry name" value="P-loop_NTPase"/>
</dbReference>
<evidence type="ECO:0000256" key="2">
    <source>
        <dbReference type="ARBA" id="ARBA00009046"/>
    </source>
</evidence>
<keyword evidence="6" id="KW-0378">Hydrolase</keyword>
<comment type="similarity">
    <text evidence="1">In the N-terminal section; belongs to the CRISPR-associated nuclease Cas3-HD family.</text>
</comment>
<reference evidence="11 12" key="1">
    <citation type="submission" date="2018-01" db="EMBL/GenBank/DDBJ databases">
        <title>Draft genome sequence of Jishengella endophytica.</title>
        <authorList>
            <person name="Sahin N."/>
            <person name="Ay H."/>
            <person name="Saygin H."/>
        </authorList>
    </citation>
    <scope>NUCLEOTIDE SEQUENCE [LARGE SCALE GENOMIC DNA]</scope>
    <source>
        <strain evidence="11 12">DSM 45430</strain>
    </source>
</reference>
<dbReference type="Gene3D" id="1.10.3210.30">
    <property type="match status" value="1"/>
</dbReference>
<dbReference type="InterPro" id="IPR014001">
    <property type="entry name" value="Helicase_ATP-bd"/>
</dbReference>
<dbReference type="GO" id="GO:0004519">
    <property type="term" value="F:endonuclease activity"/>
    <property type="evidence" value="ECO:0007669"/>
    <property type="project" value="UniProtKB-KW"/>
</dbReference>
<gene>
    <name evidence="11" type="ORF">C1I93_12955</name>
</gene>
<keyword evidence="9" id="KW-0051">Antiviral defense</keyword>
<dbReference type="SMART" id="SM00487">
    <property type="entry name" value="DEXDc"/>
    <property type="match status" value="1"/>
</dbReference>
<evidence type="ECO:0000256" key="1">
    <source>
        <dbReference type="ARBA" id="ARBA00006847"/>
    </source>
</evidence>